<feature type="transmembrane region" description="Helical" evidence="8">
    <location>
        <begin position="364"/>
        <end position="386"/>
    </location>
</feature>
<keyword evidence="5 8" id="KW-1133">Transmembrane helix</keyword>
<feature type="transmembrane region" description="Helical" evidence="8">
    <location>
        <begin position="54"/>
        <end position="75"/>
    </location>
</feature>
<sequence>MTAPTPPHDPRPAPAHPDRRRLVEVLVMGFVGAIMMVVWGWGSPHPGMPKQVRPVGVAVAASGVVGLSAMVIAWLRSRKLVGARILTLVTWSLPLLFGPPLLSQDGWAYAAQGWVLAQGLDPYSVPQGAAGVLGQAVDAPWRGTTAVYPPGSLWIQAAMVTIAHADPLWSVLLMRVPAIVGVALMVWAVPRLARHAGTDPDGALWLAVCCPLTTLNIIGGMHNDGLQVGLSLAALVVAHRLAVSGRGWLGLVVGGAIVGLAGTIKQPGVLAGVGVVALVHVDAVRHGGHRWVTRHCWSGLLARTAVGAVSALAVFGAISAIGGLGLGWLNPTAGSPVAVTSDSPIALVVQILRGSGGIPLDKLVGPATIVSLVLTLVAMVWCWARWGPVPPMRSRDDSVGQLGNPLRLQAGVMIAFAVLGASLQSWYLIGPLALVSSIHLRRTHRDVVIAAVVAVVILTYLQWYWSPYVCLPLVIVGYLIVWRIPKAWAFVTATT</sequence>
<keyword evidence="6 8" id="KW-0472">Membrane</keyword>
<reference evidence="9 10" key="1">
    <citation type="submission" date="2023-06" db="EMBL/GenBank/DDBJ databases">
        <title>The Gram-positive Non-spore-bearing Anaerobic Bacilli of Human Feces.</title>
        <authorList>
            <person name="Eggerth A.H."/>
        </authorList>
    </citation>
    <scope>NUCLEOTIDE SEQUENCE [LARGE SCALE GENOMIC DNA]</scope>
    <source>
        <strain evidence="9 10">CBA3108</strain>
    </source>
</reference>
<dbReference type="Pfam" id="PF26314">
    <property type="entry name" value="MptA_B_family"/>
    <property type="match status" value="1"/>
</dbReference>
<evidence type="ECO:0000256" key="3">
    <source>
        <dbReference type="ARBA" id="ARBA00022679"/>
    </source>
</evidence>
<feature type="transmembrane region" description="Helical" evidence="8">
    <location>
        <begin position="447"/>
        <end position="465"/>
    </location>
</feature>
<feature type="transmembrane region" description="Helical" evidence="8">
    <location>
        <begin position="82"/>
        <end position="102"/>
    </location>
</feature>
<evidence type="ECO:0000256" key="7">
    <source>
        <dbReference type="ARBA" id="ARBA00043987"/>
    </source>
</evidence>
<dbReference type="RefSeq" id="WP_271417664.1">
    <property type="nucleotide sequence ID" value="NZ_CP115668.1"/>
</dbReference>
<dbReference type="EMBL" id="CP115668">
    <property type="protein sequence ID" value="WCC79463.1"/>
    <property type="molecule type" value="Genomic_DNA"/>
</dbReference>
<evidence type="ECO:0000313" key="9">
    <source>
        <dbReference type="EMBL" id="WCC79463.1"/>
    </source>
</evidence>
<dbReference type="GO" id="GO:0016757">
    <property type="term" value="F:glycosyltransferase activity"/>
    <property type="evidence" value="ECO:0007669"/>
    <property type="project" value="UniProtKB-KW"/>
</dbReference>
<feature type="transmembrane region" description="Helical" evidence="8">
    <location>
        <begin position="406"/>
        <end position="435"/>
    </location>
</feature>
<keyword evidence="4 8" id="KW-0812">Transmembrane</keyword>
<keyword evidence="3" id="KW-0808">Transferase</keyword>
<evidence type="ECO:0000256" key="5">
    <source>
        <dbReference type="ARBA" id="ARBA00022989"/>
    </source>
</evidence>
<evidence type="ECO:0000256" key="6">
    <source>
        <dbReference type="ARBA" id="ARBA00023136"/>
    </source>
</evidence>
<evidence type="ECO:0000256" key="2">
    <source>
        <dbReference type="ARBA" id="ARBA00022676"/>
    </source>
</evidence>
<comment type="subcellular location">
    <subcellularLocation>
        <location evidence="1">Membrane</location>
        <topology evidence="1">Multi-pass membrane protein</topology>
    </subcellularLocation>
</comment>
<gene>
    <name evidence="9" type="primary">mptB</name>
    <name evidence="9" type="ORF">O6R08_08045</name>
</gene>
<feature type="transmembrane region" description="Helical" evidence="8">
    <location>
        <begin position="202"/>
        <end position="219"/>
    </location>
</feature>
<keyword evidence="10" id="KW-1185">Reference proteome</keyword>
<evidence type="ECO:0000313" key="10">
    <source>
        <dbReference type="Proteomes" id="UP001212097"/>
    </source>
</evidence>
<keyword evidence="2 9" id="KW-0328">Glycosyltransferase</keyword>
<dbReference type="NCBIfam" id="NF038066">
    <property type="entry name" value="MptB"/>
    <property type="match status" value="1"/>
</dbReference>
<evidence type="ECO:0000256" key="1">
    <source>
        <dbReference type="ARBA" id="ARBA00004141"/>
    </source>
</evidence>
<feature type="transmembrane region" description="Helical" evidence="8">
    <location>
        <begin position="168"/>
        <end position="190"/>
    </location>
</feature>
<accession>A0ABY7QWL8</accession>
<protein>
    <submittedName>
        <fullName evidence="9">Polyprenol phosphomannose-dependent alpha 1,6 mannosyltransferase MptB</fullName>
    </submittedName>
</protein>
<comment type="similarity">
    <text evidence="7">Belongs to the MptA/B family.</text>
</comment>
<feature type="transmembrane region" description="Helical" evidence="8">
    <location>
        <begin position="21"/>
        <end position="42"/>
    </location>
</feature>
<feature type="transmembrane region" description="Helical" evidence="8">
    <location>
        <begin position="300"/>
        <end position="321"/>
    </location>
</feature>
<dbReference type="InterPro" id="IPR049829">
    <property type="entry name" value="MptA/B-like"/>
</dbReference>
<name>A0ABY7QWL8_9ACTN</name>
<evidence type="ECO:0000256" key="8">
    <source>
        <dbReference type="SAM" id="Phobius"/>
    </source>
</evidence>
<proteinExistence type="inferred from homology"/>
<evidence type="ECO:0000256" key="4">
    <source>
        <dbReference type="ARBA" id="ARBA00022692"/>
    </source>
</evidence>
<organism evidence="9 10">
    <name type="scientific">Cutibacterium equinum</name>
    <dbReference type="NCBI Taxonomy" id="3016342"/>
    <lineage>
        <taxon>Bacteria</taxon>
        <taxon>Bacillati</taxon>
        <taxon>Actinomycetota</taxon>
        <taxon>Actinomycetes</taxon>
        <taxon>Propionibacteriales</taxon>
        <taxon>Propionibacteriaceae</taxon>
        <taxon>Cutibacterium</taxon>
    </lineage>
</organism>
<dbReference type="Proteomes" id="UP001212097">
    <property type="component" value="Chromosome"/>
</dbReference>